<dbReference type="AlphaFoldDB" id="A0ABD5VNK8"/>
<feature type="transmembrane region" description="Helical" evidence="2">
    <location>
        <begin position="67"/>
        <end position="84"/>
    </location>
</feature>
<feature type="transmembrane region" description="Helical" evidence="2">
    <location>
        <begin position="32"/>
        <end position="55"/>
    </location>
</feature>
<keyword evidence="2" id="KW-0472">Membrane</keyword>
<dbReference type="Proteomes" id="UP001596395">
    <property type="component" value="Unassembled WGS sequence"/>
</dbReference>
<comment type="caution">
    <text evidence="3">The sequence shown here is derived from an EMBL/GenBank/DDBJ whole genome shotgun (WGS) entry which is preliminary data.</text>
</comment>
<keyword evidence="2" id="KW-1133">Transmembrane helix</keyword>
<proteinExistence type="predicted"/>
<evidence type="ECO:0000313" key="3">
    <source>
        <dbReference type="EMBL" id="MFC6954436.1"/>
    </source>
</evidence>
<dbReference type="RefSeq" id="WP_336351385.1">
    <property type="nucleotide sequence ID" value="NZ_JAZAQL010000003.1"/>
</dbReference>
<keyword evidence="2" id="KW-0812">Transmembrane</keyword>
<dbReference type="EMBL" id="JBHSXN010000003">
    <property type="protein sequence ID" value="MFC6954436.1"/>
    <property type="molecule type" value="Genomic_DNA"/>
</dbReference>
<gene>
    <name evidence="3" type="ORF">ACFQGB_16350</name>
</gene>
<evidence type="ECO:0000313" key="4">
    <source>
        <dbReference type="Proteomes" id="UP001596395"/>
    </source>
</evidence>
<evidence type="ECO:0000256" key="2">
    <source>
        <dbReference type="SAM" id="Phobius"/>
    </source>
</evidence>
<keyword evidence="4" id="KW-1185">Reference proteome</keyword>
<organism evidence="3 4">
    <name type="scientific">Halorubellus litoreus</name>
    <dbReference type="NCBI Taxonomy" id="755308"/>
    <lineage>
        <taxon>Archaea</taxon>
        <taxon>Methanobacteriati</taxon>
        <taxon>Methanobacteriota</taxon>
        <taxon>Stenosarchaea group</taxon>
        <taxon>Halobacteria</taxon>
        <taxon>Halobacteriales</taxon>
        <taxon>Halorubellaceae</taxon>
        <taxon>Halorubellus</taxon>
    </lineage>
</organism>
<accession>A0ABD5VNK8</accession>
<name>A0ABD5VNK8_9EURY</name>
<reference evidence="3 4" key="1">
    <citation type="journal article" date="2019" name="Int. J. Syst. Evol. Microbiol.">
        <title>The Global Catalogue of Microorganisms (GCM) 10K type strain sequencing project: providing services to taxonomists for standard genome sequencing and annotation.</title>
        <authorList>
            <consortium name="The Broad Institute Genomics Platform"/>
            <consortium name="The Broad Institute Genome Sequencing Center for Infectious Disease"/>
            <person name="Wu L."/>
            <person name="Ma J."/>
        </authorList>
    </citation>
    <scope>NUCLEOTIDE SEQUENCE [LARGE SCALE GENOMIC DNA]</scope>
    <source>
        <strain evidence="3 4">GX26</strain>
    </source>
</reference>
<protein>
    <submittedName>
        <fullName evidence="3">Uncharacterized protein</fullName>
    </submittedName>
</protein>
<feature type="region of interest" description="Disordered" evidence="1">
    <location>
        <begin position="1"/>
        <end position="29"/>
    </location>
</feature>
<feature type="compositionally biased region" description="Low complexity" evidence="1">
    <location>
        <begin position="9"/>
        <end position="20"/>
    </location>
</feature>
<sequence>MYQDSATGTRTPQTQQTQSTERTESPLPDVPFMGIAAFLGFLVLVLIAAAAYSLSSSLQGFTVDPQLWAPAAFMLLVAALFWGIDRYQPRSHTR</sequence>
<evidence type="ECO:0000256" key="1">
    <source>
        <dbReference type="SAM" id="MobiDB-lite"/>
    </source>
</evidence>